<protein>
    <submittedName>
        <fullName evidence="3">CSON005023 protein</fullName>
    </submittedName>
</protein>
<keyword evidence="2" id="KW-0812">Transmembrane</keyword>
<keyword evidence="2" id="KW-1133">Transmembrane helix</keyword>
<organism evidence="3">
    <name type="scientific">Culicoides sonorensis</name>
    <name type="common">Biting midge</name>
    <dbReference type="NCBI Taxonomy" id="179676"/>
    <lineage>
        <taxon>Eukaryota</taxon>
        <taxon>Metazoa</taxon>
        <taxon>Ecdysozoa</taxon>
        <taxon>Arthropoda</taxon>
        <taxon>Hexapoda</taxon>
        <taxon>Insecta</taxon>
        <taxon>Pterygota</taxon>
        <taxon>Neoptera</taxon>
        <taxon>Endopterygota</taxon>
        <taxon>Diptera</taxon>
        <taxon>Nematocera</taxon>
        <taxon>Chironomoidea</taxon>
        <taxon>Ceratopogonidae</taxon>
        <taxon>Ceratopogoninae</taxon>
        <taxon>Culicoides</taxon>
        <taxon>Monoculicoides</taxon>
    </lineage>
</organism>
<name>A0A336M6K3_CULSO</name>
<dbReference type="EMBL" id="UFQT01000202">
    <property type="protein sequence ID" value="SSX21658.1"/>
    <property type="molecule type" value="Genomic_DNA"/>
</dbReference>
<reference evidence="3" key="1">
    <citation type="submission" date="2018-07" db="EMBL/GenBank/DDBJ databases">
        <authorList>
            <person name="Quirk P.G."/>
            <person name="Krulwich T.A."/>
        </authorList>
    </citation>
    <scope>NUCLEOTIDE SEQUENCE</scope>
</reference>
<sequence>MNIYVHVIPFYIDIFYRIYCSLFQFNSIILHKRFSFKMKRFSNLMDIAEVSPNQIILKDSKVKKPYESFLSSRVSSKFNRKCIKLKLKEKLLERKMKSDSDSGEKTDRVNDISENTASPLTQLANAFGGICTFQTPTSTRQSESRASATLEPQRDGALPRQNNSMIIDIICVRILLIFKCLLFCQI</sequence>
<dbReference type="VEuPathDB" id="VectorBase:CSON005023"/>
<gene>
    <name evidence="3" type="primary">CSON005023</name>
</gene>
<proteinExistence type="predicted"/>
<evidence type="ECO:0000256" key="1">
    <source>
        <dbReference type="SAM" id="MobiDB-lite"/>
    </source>
</evidence>
<keyword evidence="2" id="KW-0472">Membrane</keyword>
<evidence type="ECO:0000313" key="3">
    <source>
        <dbReference type="EMBL" id="SSX21658.1"/>
    </source>
</evidence>
<accession>A0A336M6K3</accession>
<feature type="transmembrane region" description="Helical" evidence="2">
    <location>
        <begin position="14"/>
        <end position="31"/>
    </location>
</feature>
<feature type="compositionally biased region" description="Polar residues" evidence="1">
    <location>
        <begin position="136"/>
        <end position="147"/>
    </location>
</feature>
<dbReference type="AlphaFoldDB" id="A0A336M6K3"/>
<feature type="region of interest" description="Disordered" evidence="1">
    <location>
        <begin position="136"/>
        <end position="157"/>
    </location>
</feature>
<evidence type="ECO:0000256" key="2">
    <source>
        <dbReference type="SAM" id="Phobius"/>
    </source>
</evidence>